<comment type="caution">
    <text evidence="1">The sequence shown here is derived from an EMBL/GenBank/DDBJ whole genome shotgun (WGS) entry which is preliminary data.</text>
</comment>
<dbReference type="RefSeq" id="WP_036790614.1">
    <property type="nucleotide sequence ID" value="NZ_JAUZMX010000002.1"/>
</dbReference>
<evidence type="ECO:0000313" key="1">
    <source>
        <dbReference type="EMBL" id="PSU99952.1"/>
    </source>
</evidence>
<accession>A0A0B7JD13</accession>
<proteinExistence type="predicted"/>
<dbReference type="AlphaFoldDB" id="A0A0B7JD13"/>
<dbReference type="EMBL" id="PYNF01000004">
    <property type="protein sequence ID" value="PSU99952.1"/>
    <property type="molecule type" value="Genomic_DNA"/>
</dbReference>
<reference evidence="1 2" key="1">
    <citation type="submission" date="2018-01" db="EMBL/GenBank/DDBJ databases">
        <title>Whole genome sequencing of Histamine producing bacteria.</title>
        <authorList>
            <person name="Butler K."/>
        </authorList>
    </citation>
    <scope>NUCLEOTIDE SEQUENCE [LARGE SCALE GENOMIC DNA]</scope>
    <source>
        <strain evidence="1 2">FS-7.2</strain>
    </source>
</reference>
<protein>
    <submittedName>
        <fullName evidence="1">Uncharacterized protein</fullName>
    </submittedName>
</protein>
<dbReference type="Proteomes" id="UP000241426">
    <property type="component" value="Unassembled WGS sequence"/>
</dbReference>
<dbReference type="GeneID" id="29946351"/>
<evidence type="ECO:0000313" key="2">
    <source>
        <dbReference type="Proteomes" id="UP000241426"/>
    </source>
</evidence>
<organism evidence="1 2">
    <name type="scientific">Photobacterium kishitanii</name>
    <dbReference type="NCBI Taxonomy" id="318456"/>
    <lineage>
        <taxon>Bacteria</taxon>
        <taxon>Pseudomonadati</taxon>
        <taxon>Pseudomonadota</taxon>
        <taxon>Gammaproteobacteria</taxon>
        <taxon>Vibrionales</taxon>
        <taxon>Vibrionaceae</taxon>
        <taxon>Photobacterium</taxon>
    </lineage>
</organism>
<name>A0A0B7JD13_9GAMM</name>
<sequence>MISRNTVIKIILGLLFVVLFTIVAKESQELVLKSYSNAPLASGYTYVDTDLDSKEIVIKTIYKKRYSDLRGTVVDIAIPSTRPTYHLDNLSEYPWGDESKGEITLF</sequence>
<accession>A0A2T3KK68</accession>
<gene>
    <name evidence="1" type="ORF">C9J27_06820</name>
</gene>